<dbReference type="InterPro" id="IPR036390">
    <property type="entry name" value="WH_DNA-bd_sf"/>
</dbReference>
<dbReference type="InterPro" id="IPR036388">
    <property type="entry name" value="WH-like_DNA-bd_sf"/>
</dbReference>
<evidence type="ECO:0000256" key="4">
    <source>
        <dbReference type="ARBA" id="ARBA00023163"/>
    </source>
</evidence>
<dbReference type="InterPro" id="IPR000847">
    <property type="entry name" value="LysR_HTH_N"/>
</dbReference>
<evidence type="ECO:0000256" key="2">
    <source>
        <dbReference type="ARBA" id="ARBA00023015"/>
    </source>
</evidence>
<protein>
    <submittedName>
        <fullName evidence="6">LysR family transcriptional regulator</fullName>
    </submittedName>
</protein>
<evidence type="ECO:0000313" key="7">
    <source>
        <dbReference type="Proteomes" id="UP000027121"/>
    </source>
</evidence>
<dbReference type="Gene3D" id="1.10.10.10">
    <property type="entry name" value="Winged helix-like DNA-binding domain superfamily/Winged helix DNA-binding domain"/>
    <property type="match status" value="1"/>
</dbReference>
<dbReference type="GO" id="GO:0032993">
    <property type="term" value="C:protein-DNA complex"/>
    <property type="evidence" value="ECO:0007669"/>
    <property type="project" value="TreeGrafter"/>
</dbReference>
<dbReference type="Proteomes" id="UP000027121">
    <property type="component" value="Chromosome"/>
</dbReference>
<dbReference type="Pfam" id="PF00126">
    <property type="entry name" value="HTH_1"/>
    <property type="match status" value="1"/>
</dbReference>
<keyword evidence="4" id="KW-0804">Transcription</keyword>
<dbReference type="InterPro" id="IPR005119">
    <property type="entry name" value="LysR_subst-bd"/>
</dbReference>
<dbReference type="SUPFAM" id="SSF53850">
    <property type="entry name" value="Periplasmic binding protein-like II"/>
    <property type="match status" value="1"/>
</dbReference>
<evidence type="ECO:0000259" key="5">
    <source>
        <dbReference type="PROSITE" id="PS50931"/>
    </source>
</evidence>
<accession>A0AAP0SDV5</accession>
<dbReference type="GO" id="GO:0003677">
    <property type="term" value="F:DNA binding"/>
    <property type="evidence" value="ECO:0007669"/>
    <property type="project" value="UniProtKB-KW"/>
</dbReference>
<sequence length="317" mass="34048">MSRIEDFFSRALKLHHLRLLVLLGQWGQLRIVAQKLGVSPPAVSRQLAELEAGLGVAVVRRVGNGLAFTDLGLVLLDRAREVTFQLEQAQQELSALSSGLRGEVCIGAVPSVMQQLAEPLTLSLRKRAPAVGVNLVEETSDKLYSLLCNGTLHLLFSRVVPPHFADGSIAGEVLFEDPLVIVCGTTHPLAGKLDVQPQDLAGHPWILPSTGSPAFQALNAWMHAHQQSFAEGSVRTSSTVYSALISSGNLLGLMSLRAAARAQTAGRIVMLELPGTRFLSSVWMFHNPSEATSVLRIAVDCARQLGEAFVAVNEIGN</sequence>
<gene>
    <name evidence="6" type="ORF">BV82_3313</name>
</gene>
<dbReference type="SUPFAM" id="SSF46785">
    <property type="entry name" value="Winged helix' DNA-binding domain"/>
    <property type="match status" value="1"/>
</dbReference>
<keyword evidence="2" id="KW-0805">Transcription regulation</keyword>
<comment type="similarity">
    <text evidence="1">Belongs to the LysR transcriptional regulatory family.</text>
</comment>
<evidence type="ECO:0000256" key="1">
    <source>
        <dbReference type="ARBA" id="ARBA00009437"/>
    </source>
</evidence>
<name>A0AAP0SDV5_9PSED</name>
<feature type="domain" description="HTH lysR-type" evidence="5">
    <location>
        <begin position="12"/>
        <end position="69"/>
    </location>
</feature>
<evidence type="ECO:0000313" key="6">
    <source>
        <dbReference type="EMBL" id="KDN98586.1"/>
    </source>
</evidence>
<dbReference type="GeneID" id="98283036"/>
<reference evidence="6 7" key="2">
    <citation type="journal article" date="2016" name="Front. Microbiol.">
        <title>When Genome-Based Approach Meets the 'Old but Good': Revealing Genes Involved in the Antibacterial Activity of Pseudomonas sp. P482 against Soft Rot Pathogens.</title>
        <authorList>
            <person name="Krzyzanowska D.M."/>
            <person name="Ossowicki A."/>
            <person name="Rajewska M."/>
            <person name="Maciag T."/>
            <person name="Jablonska M."/>
            <person name="Obuchowski M."/>
            <person name="Heeb S."/>
            <person name="Jafra S."/>
        </authorList>
    </citation>
    <scope>NUCLEOTIDE SEQUENCE [LARGE SCALE GENOMIC DNA]</scope>
    <source>
        <strain evidence="6 7">P482</strain>
    </source>
</reference>
<reference evidence="6 7" key="1">
    <citation type="journal article" date="2014" name="Genome Announc.">
        <title>Genome Sequence of Pseudomonas sp. Strain P482, a Tomato Rhizosphere Isolate with Broad-Spectrum Antimicrobial Activity.</title>
        <authorList>
            <person name="Krzyzanowska D.M."/>
            <person name="Ossowicki A."/>
            <person name="Jafra S."/>
        </authorList>
    </citation>
    <scope>NUCLEOTIDE SEQUENCE [LARGE SCALE GENOMIC DNA]</scope>
    <source>
        <strain evidence="6 7">P482</strain>
    </source>
</reference>
<dbReference type="GO" id="GO:0003700">
    <property type="term" value="F:DNA-binding transcription factor activity"/>
    <property type="evidence" value="ECO:0007669"/>
    <property type="project" value="InterPro"/>
</dbReference>
<dbReference type="Gene3D" id="3.40.190.10">
    <property type="entry name" value="Periplasmic binding protein-like II"/>
    <property type="match status" value="2"/>
</dbReference>
<dbReference type="RefSeq" id="WP_051636783.1">
    <property type="nucleotide sequence ID" value="NZ_CP071706.1"/>
</dbReference>
<keyword evidence="3" id="KW-0238">DNA-binding</keyword>
<dbReference type="PANTHER" id="PTHR30346:SF9">
    <property type="entry name" value="LYSR FAMILY TRANSCRIPTIONAL REGULATOR"/>
    <property type="match status" value="1"/>
</dbReference>
<keyword evidence="7" id="KW-1185">Reference proteome</keyword>
<dbReference type="KEGG" id="pdw:BV82_3313"/>
<evidence type="ECO:0000256" key="3">
    <source>
        <dbReference type="ARBA" id="ARBA00023125"/>
    </source>
</evidence>
<dbReference type="AlphaFoldDB" id="A0AAP0SDV5"/>
<organism evidence="6 7">
    <name type="scientific">Pseudomonas donghuensis</name>
    <dbReference type="NCBI Taxonomy" id="1163398"/>
    <lineage>
        <taxon>Bacteria</taxon>
        <taxon>Pseudomonadati</taxon>
        <taxon>Pseudomonadota</taxon>
        <taxon>Gammaproteobacteria</taxon>
        <taxon>Pseudomonadales</taxon>
        <taxon>Pseudomonadaceae</taxon>
        <taxon>Pseudomonas</taxon>
    </lineage>
</organism>
<dbReference type="PANTHER" id="PTHR30346">
    <property type="entry name" value="TRANSCRIPTIONAL DUAL REGULATOR HCAR-RELATED"/>
    <property type="match status" value="1"/>
</dbReference>
<dbReference type="EMBL" id="CP071706">
    <property type="protein sequence ID" value="KDN98586.1"/>
    <property type="molecule type" value="Genomic_DNA"/>
</dbReference>
<dbReference type="PROSITE" id="PS50931">
    <property type="entry name" value="HTH_LYSR"/>
    <property type="match status" value="1"/>
</dbReference>
<dbReference type="Pfam" id="PF03466">
    <property type="entry name" value="LysR_substrate"/>
    <property type="match status" value="1"/>
</dbReference>
<proteinExistence type="inferred from homology"/>